<dbReference type="EC" id="2.3.2.26" evidence="3"/>
<keyword evidence="5" id="KW-0479">Metal-binding</keyword>
<dbReference type="SMART" id="SM00248">
    <property type="entry name" value="ANK"/>
    <property type="match status" value="3"/>
</dbReference>
<evidence type="ECO:0000256" key="10">
    <source>
        <dbReference type="PROSITE-ProRule" id="PRU00104"/>
    </source>
</evidence>
<protein>
    <recommendedName>
        <fullName evidence="3">HECT-type E3 ubiquitin transferase</fullName>
        <ecNumber evidence="3">2.3.2.26</ecNumber>
    </recommendedName>
</protein>
<comment type="catalytic activity">
    <reaction evidence="1">
        <text>S-ubiquitinyl-[E2 ubiquitin-conjugating enzyme]-L-cysteine + [acceptor protein]-L-lysine = [E2 ubiquitin-conjugating enzyme]-L-cysteine + N(6)-ubiquitinyl-[acceptor protein]-L-lysine.</text>
        <dbReference type="EC" id="2.3.2.26"/>
    </reaction>
</comment>
<evidence type="ECO:0000259" key="13">
    <source>
        <dbReference type="PROSITE" id="PS50199"/>
    </source>
</evidence>
<feature type="domain" description="RanBP2-type" evidence="13">
    <location>
        <begin position="50"/>
        <end position="81"/>
    </location>
</feature>
<dbReference type="PROSITE" id="PS50237">
    <property type="entry name" value="HECT"/>
    <property type="match status" value="1"/>
</dbReference>
<dbReference type="PROSITE" id="PS01358">
    <property type="entry name" value="ZF_RANBP2_1"/>
    <property type="match status" value="2"/>
</dbReference>
<dbReference type="InterPro" id="IPR000569">
    <property type="entry name" value="HECT_dom"/>
</dbReference>
<evidence type="ECO:0000256" key="11">
    <source>
        <dbReference type="PROSITE-ProRule" id="PRU00322"/>
    </source>
</evidence>
<dbReference type="Pfam" id="PF00641">
    <property type="entry name" value="Zn_ribbon_RanBP"/>
    <property type="match status" value="2"/>
</dbReference>
<dbReference type="PROSITE" id="PS50199">
    <property type="entry name" value="ZF_RANBP2_2"/>
    <property type="match status" value="2"/>
</dbReference>
<dbReference type="GO" id="GO:0043161">
    <property type="term" value="P:proteasome-mediated ubiquitin-dependent protein catabolic process"/>
    <property type="evidence" value="ECO:0007669"/>
    <property type="project" value="TreeGrafter"/>
</dbReference>
<evidence type="ECO:0000256" key="9">
    <source>
        <dbReference type="PROSITE-ProRule" id="PRU00023"/>
    </source>
</evidence>
<keyword evidence="6 11" id="KW-0863">Zinc-finger</keyword>
<feature type="repeat" description="ANK" evidence="9">
    <location>
        <begin position="561"/>
        <end position="589"/>
    </location>
</feature>
<keyword evidence="7 10" id="KW-0833">Ubl conjugation pathway</keyword>
<dbReference type="InterPro" id="IPR002110">
    <property type="entry name" value="Ankyrin_rpt"/>
</dbReference>
<name>A0A6G0XTK9_9STRA</name>
<dbReference type="PANTHER" id="PTHR45670:SF1">
    <property type="entry name" value="E3 UBIQUITIN-PROTEIN LIGASE HECTD1"/>
    <property type="match status" value="1"/>
</dbReference>
<dbReference type="Gene3D" id="4.10.1060.10">
    <property type="entry name" value="Zinc finger, RanBP2-type"/>
    <property type="match status" value="2"/>
</dbReference>
<feature type="domain" description="HECT" evidence="14">
    <location>
        <begin position="1666"/>
        <end position="2018"/>
    </location>
</feature>
<organism evidence="15 16">
    <name type="scientific">Aphanomyces euteiches</name>
    <dbReference type="NCBI Taxonomy" id="100861"/>
    <lineage>
        <taxon>Eukaryota</taxon>
        <taxon>Sar</taxon>
        <taxon>Stramenopiles</taxon>
        <taxon>Oomycota</taxon>
        <taxon>Saprolegniomycetes</taxon>
        <taxon>Saprolegniales</taxon>
        <taxon>Verrucalvaceae</taxon>
        <taxon>Aphanomyces</taxon>
    </lineage>
</organism>
<dbReference type="InterPro" id="IPR045322">
    <property type="entry name" value="HECTD1/TRIP12-like"/>
</dbReference>
<keyword evidence="8" id="KW-0862">Zinc</keyword>
<comment type="similarity">
    <text evidence="2">Belongs to the UPL family. K-HECT subfamily.</text>
</comment>
<evidence type="ECO:0000256" key="12">
    <source>
        <dbReference type="SAM" id="MobiDB-lite"/>
    </source>
</evidence>
<feature type="region of interest" description="Disordered" evidence="12">
    <location>
        <begin position="674"/>
        <end position="728"/>
    </location>
</feature>
<feature type="compositionally biased region" description="Acidic residues" evidence="12">
    <location>
        <begin position="677"/>
        <end position="705"/>
    </location>
</feature>
<dbReference type="InterPro" id="IPR016024">
    <property type="entry name" value="ARM-type_fold"/>
</dbReference>
<feature type="compositionally biased region" description="Polar residues" evidence="12">
    <location>
        <begin position="628"/>
        <end position="638"/>
    </location>
</feature>
<reference evidence="15 16" key="1">
    <citation type="submission" date="2019-07" db="EMBL/GenBank/DDBJ databases">
        <title>Genomics analysis of Aphanomyces spp. identifies a new class of oomycete effector associated with host adaptation.</title>
        <authorList>
            <person name="Gaulin E."/>
        </authorList>
    </citation>
    <scope>NUCLEOTIDE SEQUENCE [LARGE SCALE GENOMIC DNA]</scope>
    <source>
        <strain evidence="15 16">ATCC 201684</strain>
    </source>
</reference>
<evidence type="ECO:0000256" key="8">
    <source>
        <dbReference type="ARBA" id="ARBA00022833"/>
    </source>
</evidence>
<dbReference type="VEuPathDB" id="FungiDB:AeMF1_002667"/>
<evidence type="ECO:0000256" key="1">
    <source>
        <dbReference type="ARBA" id="ARBA00000885"/>
    </source>
</evidence>
<feature type="region of interest" description="Disordered" evidence="12">
    <location>
        <begin position="1"/>
        <end position="49"/>
    </location>
</feature>
<sequence>MDDDVEDTHVLRELLLQAQDADEDMHEDDHMDSSSEMSQQSAAAGSSESATGASAWNCSRCTYENTVSSSICEICGSPRESSSSSAPSSATDDASGDGKWECGACTLLNPRQAHVCVVCSTPNPTAMGATSRRGLSIASALGFFTGDRVVEKNSSHVGITGDALEALAKDPNASVKLTDTLQSLTHNLAMMEASSEGGFGLFMMGRSKGNRVRQDPKLGNVLSSILKEKERHTLETRLLACQSLNYLIKMDIRVSDGKKTNEWMLQYLAVMDEMARLDGESKLQKQLAEESANGLESLCQSHPFVFRELCNAEPLECLLHFVSYANTLHLNVLLTSLSMLLKVCQKVHIQEKPRKTSRQCSSDQSSLGSIMSTLLRCIHHANPRVQMATIKCITTLYHRTPLHAYMTADCIRQLLRIMVETSNDDTLDASRAAVSLLTELIDESALLLSTVMLSDVYEPLTQQVAAILQSESVATPTLRFLSKLTSRMGQRAGGATKTNEVLHRFLLAFVKANAISTVSALLKDGADLHESPSPLLIAVSDSSLSMVRLLVKKGADVTGQALHIAAEAKRCDVVSLLLQHGANPASLNEAGETLHQVVAKYPDHPVAKLLAMYDGHDSEDHAPPPVSLTASTTSPGSQVLISDFSREWNDMDTEEEEESEHYDEDMHSEDEYHDMYGDEDESHDDEEEDEEDDEMLDEESKDDDDSSLHLEDKDEVLSKQENDLSVSRNDASRFTHNLFTSLIRVVQSIDNKQVTYAVLSTMANVLIYPIDLSEADVNVLLELIHGLLMERNDGVVKEEEGELSPLNIPAMVLALRLLHALSSLNNTAKVVAQMERQGILDHLNQFSSQTHELPVEKTMASLVSDWLKDITPSASSSQPNPVVLKLTTLCAQLQSDPSNEELFMSILGSIDKGITTYELTKSPVIPTLLSVFAAKKYSWNSQMQELVRHLHQVVGLNEMLPIISHGMPKGKEFYPLTRQLRCRMRLLPSKQNDNPPRSIHASPLTLFSSFERTVFRCANITDPKWLKYAWSLVGEPIWKQVDGKWIEAMVCGFDPTSGCHLLYMSEEYVEEVLQEETYRLVKTPMKVYGNVEIDLNHFGSTPSLKRKTEDGQVRRSKRIKRKALEESAVSAVAISSPQDTDGQHNEETDEVKIRERRLLDVLKLHDSSSPAEGDKVWVSSGSDICVCGTYIKKLHSQVEVEVTFGNQVNVPLVVAESNFVQYQANARPGSSSSKVQRMLGALDSHGRGNGRPVIEHLKRLLSRSRQEPVNVDDTAAGAAASPPIPHFRAANKKGKQKAKSHLPLITKSQEDFTVLAPPVVRVLLGYGEFSDKPDEQRNWLISDDHLNEEVQPVLRWLFHAFAAGERPDAKPHSLDVPAETPTWPLAVFSAFCEEVKLGFMASEEWTLFSQFSSADLDRSQLTWDGFSSWLVSACKDSRQAKCFCSYLDQLGFKRTSLQKEQKEPIQLFEFAAEDNLFYCLHTIHPNQNLGSMPWKIVFNVYCDYRITWEDEKKTTNKSNANTSLSKSGETSSWGPVFAQSINLLETLYRSYGAEQSKELWLNPRLSRKLRMQLQDVLSITSGTYPTWCDALVQKCKFFFPMEMRYTLFRTTAFGFSRSLHWFRDHLDLESNNEELSISPLPKERAKVDRMDIIKSADAVMKVHSKRKAILDIVFVGERGYGSGVTAAFYSAVAEALQCNKDVRLWVSGHEESDDHIIRHPNGLFPSPTSEASDVLKDRFRLMGRLAGKALLDERLLPLPFSSHFLNLVLRLPVPASDLETIFLQPGRIILSLYKASQRLKAGDQNIFIESHPLQAWLESVDLNFIDPLTQCELERDGAAKTVTIENLDKYVDLVLKSWLNCGIESQVEAFREGLSEIVSLDKLKLLFVDELQATLCGTVDVEWTRDSLRQTIKLAHGYTSSSAPIEYFIDVLVEMSASQRRAFLLYATGCPNLPPGGSGFEKLKPQFEVVRRVIPDDQNVDRSLPFARTCTNTLHLPAYSTKEILAQQLEYAVQNSKGVIDRD</sequence>
<keyword evidence="9" id="KW-0040">ANK repeat</keyword>
<feature type="compositionally biased region" description="Basic and acidic residues" evidence="12">
    <location>
        <begin position="706"/>
        <end position="722"/>
    </location>
</feature>
<feature type="region of interest" description="Disordered" evidence="12">
    <location>
        <begin position="615"/>
        <end position="638"/>
    </location>
</feature>
<dbReference type="InterPro" id="IPR011989">
    <property type="entry name" value="ARM-like"/>
</dbReference>
<dbReference type="SMART" id="SM00547">
    <property type="entry name" value="ZnF_RBZ"/>
    <property type="match status" value="2"/>
</dbReference>
<dbReference type="PANTHER" id="PTHR45670">
    <property type="entry name" value="E3 UBIQUITIN-PROTEIN LIGASE TRIP12"/>
    <property type="match status" value="1"/>
</dbReference>
<evidence type="ECO:0000256" key="4">
    <source>
        <dbReference type="ARBA" id="ARBA00022679"/>
    </source>
</evidence>
<dbReference type="SMART" id="SM00119">
    <property type="entry name" value="HECTc"/>
    <property type="match status" value="1"/>
</dbReference>
<evidence type="ECO:0000313" key="15">
    <source>
        <dbReference type="EMBL" id="KAF0743776.1"/>
    </source>
</evidence>
<dbReference type="Gene3D" id="1.25.10.10">
    <property type="entry name" value="Leucine-rich Repeat Variant"/>
    <property type="match status" value="1"/>
</dbReference>
<dbReference type="Gene3D" id="3.90.1750.10">
    <property type="entry name" value="Hect, E3 ligase catalytic domains"/>
    <property type="match status" value="1"/>
</dbReference>
<dbReference type="InterPro" id="IPR036443">
    <property type="entry name" value="Znf_RanBP2_sf"/>
</dbReference>
<dbReference type="InterPro" id="IPR036770">
    <property type="entry name" value="Ankyrin_rpt-contain_sf"/>
</dbReference>
<dbReference type="GO" id="GO:0008270">
    <property type="term" value="F:zinc ion binding"/>
    <property type="evidence" value="ECO:0007669"/>
    <property type="project" value="UniProtKB-KW"/>
</dbReference>
<dbReference type="Gene3D" id="3.30.2160.10">
    <property type="entry name" value="Hect, E3 ligase catalytic domain"/>
    <property type="match status" value="1"/>
</dbReference>
<evidence type="ECO:0000256" key="5">
    <source>
        <dbReference type="ARBA" id="ARBA00022723"/>
    </source>
</evidence>
<dbReference type="InterPro" id="IPR035983">
    <property type="entry name" value="Hect_E3_ubiquitin_ligase"/>
</dbReference>
<dbReference type="Pfam" id="PF00632">
    <property type="entry name" value="HECT"/>
    <property type="match status" value="1"/>
</dbReference>
<feature type="repeat" description="ANK" evidence="9">
    <location>
        <begin position="530"/>
        <end position="562"/>
    </location>
</feature>
<feature type="active site" description="Glycyl thioester intermediate" evidence="10">
    <location>
        <position position="1990"/>
    </location>
</feature>
<gene>
    <name evidence="15" type="ORF">Ae201684_001427</name>
</gene>
<dbReference type="PROSITE" id="PS50088">
    <property type="entry name" value="ANK_REPEAT"/>
    <property type="match status" value="2"/>
</dbReference>
<accession>A0A6G0XTK9</accession>
<dbReference type="InterPro" id="IPR001876">
    <property type="entry name" value="Znf_RanBP2"/>
</dbReference>
<dbReference type="GO" id="GO:0000209">
    <property type="term" value="P:protein polyubiquitination"/>
    <property type="evidence" value="ECO:0007669"/>
    <property type="project" value="TreeGrafter"/>
</dbReference>
<evidence type="ECO:0000259" key="14">
    <source>
        <dbReference type="PROSITE" id="PS50237"/>
    </source>
</evidence>
<evidence type="ECO:0000256" key="6">
    <source>
        <dbReference type="ARBA" id="ARBA00022771"/>
    </source>
</evidence>
<dbReference type="GO" id="GO:0016607">
    <property type="term" value="C:nuclear speck"/>
    <property type="evidence" value="ECO:0007669"/>
    <property type="project" value="TreeGrafter"/>
</dbReference>
<dbReference type="PROSITE" id="PS50297">
    <property type="entry name" value="ANK_REP_REGION"/>
    <property type="match status" value="1"/>
</dbReference>
<dbReference type="SUPFAM" id="SSF90209">
    <property type="entry name" value="Ran binding protein zinc finger-like"/>
    <property type="match status" value="2"/>
</dbReference>
<dbReference type="Gene3D" id="3.30.2410.10">
    <property type="entry name" value="Hect, E3 ligase catalytic domain"/>
    <property type="match status" value="1"/>
</dbReference>
<evidence type="ECO:0000256" key="3">
    <source>
        <dbReference type="ARBA" id="ARBA00012485"/>
    </source>
</evidence>
<keyword evidence="4" id="KW-0808">Transferase</keyword>
<evidence type="ECO:0000256" key="2">
    <source>
        <dbReference type="ARBA" id="ARBA00006331"/>
    </source>
</evidence>
<dbReference type="SUPFAM" id="SSF48403">
    <property type="entry name" value="Ankyrin repeat"/>
    <property type="match status" value="1"/>
</dbReference>
<dbReference type="GO" id="GO:0061630">
    <property type="term" value="F:ubiquitin protein ligase activity"/>
    <property type="evidence" value="ECO:0007669"/>
    <property type="project" value="UniProtKB-EC"/>
</dbReference>
<evidence type="ECO:0000256" key="7">
    <source>
        <dbReference type="ARBA" id="ARBA00022786"/>
    </source>
</evidence>
<dbReference type="EMBL" id="VJMJ01000012">
    <property type="protein sequence ID" value="KAF0743776.1"/>
    <property type="molecule type" value="Genomic_DNA"/>
</dbReference>
<dbReference type="Gene3D" id="1.25.40.20">
    <property type="entry name" value="Ankyrin repeat-containing domain"/>
    <property type="match status" value="1"/>
</dbReference>
<evidence type="ECO:0000313" key="16">
    <source>
        <dbReference type="Proteomes" id="UP000481153"/>
    </source>
</evidence>
<comment type="caution">
    <text evidence="15">The sequence shown here is derived from an EMBL/GenBank/DDBJ whole genome shotgun (WGS) entry which is preliminary data.</text>
</comment>
<dbReference type="SUPFAM" id="SSF48371">
    <property type="entry name" value="ARM repeat"/>
    <property type="match status" value="1"/>
</dbReference>
<proteinExistence type="inferred from homology"/>
<feature type="domain" description="RanBP2-type" evidence="13">
    <location>
        <begin position="96"/>
        <end position="125"/>
    </location>
</feature>
<dbReference type="SUPFAM" id="SSF56204">
    <property type="entry name" value="Hect, E3 ligase catalytic domain"/>
    <property type="match status" value="1"/>
</dbReference>
<dbReference type="Proteomes" id="UP000481153">
    <property type="component" value="Unassembled WGS sequence"/>
</dbReference>
<feature type="compositionally biased region" description="Low complexity" evidence="12">
    <location>
        <begin position="34"/>
        <end position="49"/>
    </location>
</feature>
<keyword evidence="16" id="KW-1185">Reference proteome</keyword>
<dbReference type="Pfam" id="PF12796">
    <property type="entry name" value="Ank_2"/>
    <property type="match status" value="1"/>
</dbReference>